<dbReference type="AlphaFoldDB" id="C6BSZ3"/>
<evidence type="ECO:0000256" key="10">
    <source>
        <dbReference type="ARBA" id="ARBA00023136"/>
    </source>
</evidence>
<dbReference type="OrthoDB" id="9811406at2"/>
<keyword evidence="9" id="KW-0811">Translocation</keyword>
<reference evidence="12 13" key="1">
    <citation type="submission" date="2009-06" db="EMBL/GenBank/DDBJ databases">
        <title>Complete sequence of Desulfovibrio salexigens DSM 2638.</title>
        <authorList>
            <consortium name="US DOE Joint Genome Institute"/>
            <person name="Lucas S."/>
            <person name="Copeland A."/>
            <person name="Lapidus A."/>
            <person name="Glavina del Rio T."/>
            <person name="Tice H."/>
            <person name="Bruce D."/>
            <person name="Goodwin L."/>
            <person name="Pitluck S."/>
            <person name="Munk A.C."/>
            <person name="Brettin T."/>
            <person name="Detter J.C."/>
            <person name="Han C."/>
            <person name="Tapia R."/>
            <person name="Larimer F."/>
            <person name="Land M."/>
            <person name="Hauser L."/>
            <person name="Kyrpides N."/>
            <person name="Anderson I."/>
            <person name="Wall J.D."/>
            <person name="Arkin A.P."/>
            <person name="Dehal P."/>
            <person name="Chivian D."/>
            <person name="Giles B."/>
            <person name="Hazen T.C."/>
        </authorList>
    </citation>
    <scope>NUCLEOTIDE SEQUENCE [LARGE SCALE GENOMIC DNA]</scope>
    <source>
        <strain evidence="13">ATCC 14822 / DSM 2638 / NCIMB 8403 / VKM B-1763</strain>
    </source>
</reference>
<dbReference type="PRINTS" id="PR01853">
    <property type="entry name" value="YAJCTRNLCASE"/>
</dbReference>
<dbReference type="NCBIfam" id="TIGR00739">
    <property type="entry name" value="yajC"/>
    <property type="match status" value="1"/>
</dbReference>
<proteinExistence type="inferred from homology"/>
<dbReference type="SMART" id="SM01323">
    <property type="entry name" value="YajC"/>
    <property type="match status" value="1"/>
</dbReference>
<organism evidence="12 13">
    <name type="scientific">Maridesulfovibrio salexigens (strain ATCC 14822 / DSM 2638 / NCIMB 8403 / VKM B-1763)</name>
    <name type="common">Desulfovibrio salexigens</name>
    <dbReference type="NCBI Taxonomy" id="526222"/>
    <lineage>
        <taxon>Bacteria</taxon>
        <taxon>Pseudomonadati</taxon>
        <taxon>Thermodesulfobacteriota</taxon>
        <taxon>Desulfovibrionia</taxon>
        <taxon>Desulfovibrionales</taxon>
        <taxon>Desulfovibrionaceae</taxon>
        <taxon>Maridesulfovibrio</taxon>
    </lineage>
</organism>
<keyword evidence="4" id="KW-0813">Transport</keyword>
<sequence>MFFADVAHAMGAAGQQAQGGPMGALGSFLPLILMFAIFYFLLIRPQQKKAKEHKAMLDAIQRGDRVLTAGGIYGRVTAVDGDELTVELAEGMQVKVERSFVSNLANPVKKEEKKDK</sequence>
<evidence type="ECO:0000256" key="4">
    <source>
        <dbReference type="ARBA" id="ARBA00022448"/>
    </source>
</evidence>
<dbReference type="Pfam" id="PF02699">
    <property type="entry name" value="YajC"/>
    <property type="match status" value="1"/>
</dbReference>
<evidence type="ECO:0000256" key="9">
    <source>
        <dbReference type="ARBA" id="ARBA00023010"/>
    </source>
</evidence>
<evidence type="ECO:0000256" key="2">
    <source>
        <dbReference type="ARBA" id="ARBA00006742"/>
    </source>
</evidence>
<keyword evidence="10 11" id="KW-0472">Membrane</keyword>
<evidence type="ECO:0000256" key="11">
    <source>
        <dbReference type="SAM" id="Phobius"/>
    </source>
</evidence>
<dbReference type="RefSeq" id="WP_015851513.1">
    <property type="nucleotide sequence ID" value="NC_012881.1"/>
</dbReference>
<evidence type="ECO:0000256" key="6">
    <source>
        <dbReference type="ARBA" id="ARBA00022692"/>
    </source>
</evidence>
<accession>C6BSZ3</accession>
<gene>
    <name evidence="12" type="ordered locus">Desal_1635</name>
</gene>
<dbReference type="eggNOG" id="COG1862">
    <property type="taxonomic scope" value="Bacteria"/>
</dbReference>
<dbReference type="Proteomes" id="UP000002601">
    <property type="component" value="Chromosome"/>
</dbReference>
<dbReference type="HOGENOM" id="CLU_116157_2_0_7"/>
<dbReference type="KEGG" id="dsa:Desal_1635"/>
<evidence type="ECO:0000313" key="12">
    <source>
        <dbReference type="EMBL" id="ACS79697.1"/>
    </source>
</evidence>
<dbReference type="PANTHER" id="PTHR33909">
    <property type="entry name" value="SEC TRANSLOCON ACCESSORY COMPLEX SUBUNIT YAJC"/>
    <property type="match status" value="1"/>
</dbReference>
<dbReference type="STRING" id="526222.Desal_1635"/>
<dbReference type="GO" id="GO:0005886">
    <property type="term" value="C:plasma membrane"/>
    <property type="evidence" value="ECO:0007669"/>
    <property type="project" value="UniProtKB-SubCell"/>
</dbReference>
<keyword evidence="13" id="KW-1185">Reference proteome</keyword>
<evidence type="ECO:0000313" key="13">
    <source>
        <dbReference type="Proteomes" id="UP000002601"/>
    </source>
</evidence>
<keyword evidence="6 11" id="KW-0812">Transmembrane</keyword>
<feature type="transmembrane region" description="Helical" evidence="11">
    <location>
        <begin position="20"/>
        <end position="42"/>
    </location>
</feature>
<evidence type="ECO:0000256" key="8">
    <source>
        <dbReference type="ARBA" id="ARBA00022989"/>
    </source>
</evidence>
<dbReference type="InterPro" id="IPR003849">
    <property type="entry name" value="Preprotein_translocase_YajC"/>
</dbReference>
<keyword evidence="5" id="KW-1003">Cell membrane</keyword>
<keyword evidence="8 11" id="KW-1133">Transmembrane helix</keyword>
<comment type="subcellular location">
    <subcellularLocation>
        <location evidence="1">Cell membrane</location>
        <topology evidence="1">Single-pass membrane protein</topology>
    </subcellularLocation>
</comment>
<evidence type="ECO:0000256" key="7">
    <source>
        <dbReference type="ARBA" id="ARBA00022927"/>
    </source>
</evidence>
<evidence type="ECO:0000256" key="3">
    <source>
        <dbReference type="ARBA" id="ARBA00014962"/>
    </source>
</evidence>
<name>C6BSZ3_MARSD</name>
<dbReference type="GO" id="GO:0015031">
    <property type="term" value="P:protein transport"/>
    <property type="evidence" value="ECO:0007669"/>
    <property type="project" value="UniProtKB-KW"/>
</dbReference>
<comment type="similarity">
    <text evidence="2">Belongs to the YajC family.</text>
</comment>
<dbReference type="PANTHER" id="PTHR33909:SF1">
    <property type="entry name" value="SEC TRANSLOCON ACCESSORY COMPLEX SUBUNIT YAJC"/>
    <property type="match status" value="1"/>
</dbReference>
<evidence type="ECO:0000256" key="1">
    <source>
        <dbReference type="ARBA" id="ARBA00004162"/>
    </source>
</evidence>
<evidence type="ECO:0000256" key="5">
    <source>
        <dbReference type="ARBA" id="ARBA00022475"/>
    </source>
</evidence>
<protein>
    <recommendedName>
        <fullName evidence="3">Sec translocon accessory complex subunit YajC</fullName>
    </recommendedName>
</protein>
<dbReference type="EMBL" id="CP001649">
    <property type="protein sequence ID" value="ACS79697.1"/>
    <property type="molecule type" value="Genomic_DNA"/>
</dbReference>
<keyword evidence="7" id="KW-0653">Protein transport</keyword>